<organism evidence="2">
    <name type="scientific">uncultured Acetobacteraceae bacterium</name>
    <dbReference type="NCBI Taxonomy" id="169975"/>
    <lineage>
        <taxon>Bacteria</taxon>
        <taxon>Pseudomonadati</taxon>
        <taxon>Pseudomonadota</taxon>
        <taxon>Alphaproteobacteria</taxon>
        <taxon>Acetobacterales</taxon>
        <taxon>Acetobacteraceae</taxon>
        <taxon>environmental samples</taxon>
    </lineage>
</organism>
<reference evidence="2" key="1">
    <citation type="submission" date="2020-02" db="EMBL/GenBank/DDBJ databases">
        <authorList>
            <person name="Meier V. D."/>
        </authorList>
    </citation>
    <scope>NUCLEOTIDE SEQUENCE</scope>
    <source>
        <strain evidence="2">AVDCRST_MAG08</strain>
    </source>
</reference>
<proteinExistence type="predicted"/>
<name>A0A6J4JV96_9PROT</name>
<feature type="compositionally biased region" description="Basic residues" evidence="1">
    <location>
        <begin position="263"/>
        <end position="273"/>
    </location>
</feature>
<dbReference type="InterPro" id="IPR029058">
    <property type="entry name" value="AB_hydrolase_fold"/>
</dbReference>
<feature type="region of interest" description="Disordered" evidence="1">
    <location>
        <begin position="202"/>
        <end position="226"/>
    </location>
</feature>
<sequence length="273" mass="29936">MRLRSYITVAAFAGCHQDRTRTIASMPKPSSTRAFNLATTMNLVACQQLTNLIGVGTVPGRETGAAGPSAGGIAAAQRTDHDMSRVIIALTALDARPIESLSVEAARRQPTPADAMRRVLQESGQSTTQRPVAQVRDISVPTPAGPIPARVYGPARDGPAVPLIIYWHDLLARRRLGDRRPRHPRRLSPPCRPKPALWCCPSTTAKGRRTASRRRTTTPSPDTVGRCRTRAAWAPTRAAWRWRWRAKTPAATSPSTWPSRRATTARRGHGTWR</sequence>
<gene>
    <name evidence="2" type="ORF">AVDCRST_MAG08-4430</name>
</gene>
<dbReference type="EMBL" id="CADCTG010000356">
    <property type="protein sequence ID" value="CAA9288592.1"/>
    <property type="molecule type" value="Genomic_DNA"/>
</dbReference>
<feature type="compositionally biased region" description="Basic residues" evidence="1">
    <location>
        <begin position="206"/>
        <end position="216"/>
    </location>
</feature>
<dbReference type="AlphaFoldDB" id="A0A6J4JV96"/>
<feature type="region of interest" description="Disordered" evidence="1">
    <location>
        <begin position="249"/>
        <end position="273"/>
    </location>
</feature>
<dbReference type="PROSITE" id="PS51257">
    <property type="entry name" value="PROKAR_LIPOPROTEIN"/>
    <property type="match status" value="1"/>
</dbReference>
<accession>A0A6J4JV96</accession>
<evidence type="ECO:0000313" key="2">
    <source>
        <dbReference type="EMBL" id="CAA9288592.1"/>
    </source>
</evidence>
<evidence type="ECO:0000256" key="1">
    <source>
        <dbReference type="SAM" id="MobiDB-lite"/>
    </source>
</evidence>
<dbReference type="Gene3D" id="3.40.50.1820">
    <property type="entry name" value="alpha/beta hydrolase"/>
    <property type="match status" value="1"/>
</dbReference>
<protein>
    <submittedName>
        <fullName evidence="2">Uncharacterized protein</fullName>
    </submittedName>
</protein>